<feature type="compositionally biased region" description="Low complexity" evidence="1">
    <location>
        <begin position="69"/>
        <end position="80"/>
    </location>
</feature>
<dbReference type="EMBL" id="JAFCIX010000477">
    <property type="protein sequence ID" value="KAH6589035.1"/>
    <property type="molecule type" value="Genomic_DNA"/>
</dbReference>
<protein>
    <submittedName>
        <fullName evidence="3">Uncharacterized protein</fullName>
    </submittedName>
</protein>
<name>A0ABQ8EYV8_9FUNG</name>
<sequence length="271" mass="30252">MQFLYMFSSVVAVSYAAALPQPAGLSEKYSNSANTTLASGLEARSYQPVLNSYKESATLMSLKRRDDSGSGSSLPSDTTPNETDDPSFIDRFTDTMNLASKIRIATDSDAIFFDGGRLAAQKIDGPVAEIVAKYLRRDVYVAFVLSKWVDKSVLGIRDYIKSGLGENEYSKIEPDLTETRRKLRHDFRVGYSEILAYISNIVKGDGTVTYNFQKIDTLFKGAFYGNMEFIRKLRFQLEKFEAGETLKKSLADIVGVVNDFILNQSTLCHKL</sequence>
<evidence type="ECO:0000256" key="1">
    <source>
        <dbReference type="SAM" id="MobiDB-lite"/>
    </source>
</evidence>
<keyword evidence="2" id="KW-0732">Signal</keyword>
<gene>
    <name evidence="3" type="ORF">BASA50_010319</name>
</gene>
<dbReference type="Proteomes" id="UP001648503">
    <property type="component" value="Unassembled WGS sequence"/>
</dbReference>
<evidence type="ECO:0000256" key="2">
    <source>
        <dbReference type="SAM" id="SignalP"/>
    </source>
</evidence>
<reference evidence="3 4" key="1">
    <citation type="submission" date="2021-02" db="EMBL/GenBank/DDBJ databases">
        <title>Variation within the Batrachochytrium salamandrivorans European outbreak.</title>
        <authorList>
            <person name="Kelly M."/>
            <person name="Pasmans F."/>
            <person name="Shea T.P."/>
            <person name="Munoz J.F."/>
            <person name="Carranza S."/>
            <person name="Cuomo C.A."/>
            <person name="Martel A."/>
        </authorList>
    </citation>
    <scope>NUCLEOTIDE SEQUENCE [LARGE SCALE GENOMIC DNA]</scope>
    <source>
        <strain evidence="3 4">AMFP18/2</strain>
    </source>
</reference>
<evidence type="ECO:0000313" key="4">
    <source>
        <dbReference type="Proteomes" id="UP001648503"/>
    </source>
</evidence>
<feature type="region of interest" description="Disordered" evidence="1">
    <location>
        <begin position="62"/>
        <end position="89"/>
    </location>
</feature>
<organism evidence="3 4">
    <name type="scientific">Batrachochytrium salamandrivorans</name>
    <dbReference type="NCBI Taxonomy" id="1357716"/>
    <lineage>
        <taxon>Eukaryota</taxon>
        <taxon>Fungi</taxon>
        <taxon>Fungi incertae sedis</taxon>
        <taxon>Chytridiomycota</taxon>
        <taxon>Chytridiomycota incertae sedis</taxon>
        <taxon>Chytridiomycetes</taxon>
        <taxon>Rhizophydiales</taxon>
        <taxon>Rhizophydiales incertae sedis</taxon>
        <taxon>Batrachochytrium</taxon>
    </lineage>
</organism>
<comment type="caution">
    <text evidence="3">The sequence shown here is derived from an EMBL/GenBank/DDBJ whole genome shotgun (WGS) entry which is preliminary data.</text>
</comment>
<accession>A0ABQ8EYV8</accession>
<evidence type="ECO:0000313" key="3">
    <source>
        <dbReference type="EMBL" id="KAH6589035.1"/>
    </source>
</evidence>
<feature type="chain" id="PRO_5045120544" evidence="2">
    <location>
        <begin position="19"/>
        <end position="271"/>
    </location>
</feature>
<keyword evidence="4" id="KW-1185">Reference proteome</keyword>
<proteinExistence type="predicted"/>
<feature type="signal peptide" evidence="2">
    <location>
        <begin position="1"/>
        <end position="18"/>
    </location>
</feature>